<feature type="non-terminal residue" evidence="1">
    <location>
        <position position="1"/>
    </location>
</feature>
<dbReference type="Proteomes" id="UP000789366">
    <property type="component" value="Unassembled WGS sequence"/>
</dbReference>
<keyword evidence="2" id="KW-1185">Reference proteome</keyword>
<proteinExistence type="predicted"/>
<accession>A0ACA9QF88</accession>
<organism evidence="1 2">
    <name type="scientific">Cetraspora pellucida</name>
    <dbReference type="NCBI Taxonomy" id="1433469"/>
    <lineage>
        <taxon>Eukaryota</taxon>
        <taxon>Fungi</taxon>
        <taxon>Fungi incertae sedis</taxon>
        <taxon>Mucoromycota</taxon>
        <taxon>Glomeromycotina</taxon>
        <taxon>Glomeromycetes</taxon>
        <taxon>Diversisporales</taxon>
        <taxon>Gigasporaceae</taxon>
        <taxon>Cetraspora</taxon>
    </lineage>
</organism>
<comment type="caution">
    <text evidence="1">The sequence shown here is derived from an EMBL/GenBank/DDBJ whole genome shotgun (WGS) entry which is preliminary data.</text>
</comment>
<gene>
    <name evidence="1" type="ORF">SPELUC_LOCUS14423</name>
</gene>
<sequence>PLIESYEYEKDYVPEILEGLQNLISMIDDYFDLMLTVKRQIEESELIFILYDNVSIYMNSEQNEFEMFDRLCFAK</sequence>
<evidence type="ECO:0000313" key="2">
    <source>
        <dbReference type="Proteomes" id="UP000789366"/>
    </source>
</evidence>
<protein>
    <submittedName>
        <fullName evidence="1">3843_t:CDS:1</fullName>
    </submittedName>
</protein>
<feature type="non-terminal residue" evidence="1">
    <location>
        <position position="75"/>
    </location>
</feature>
<evidence type="ECO:0000313" key="1">
    <source>
        <dbReference type="EMBL" id="CAG8750176.1"/>
    </source>
</evidence>
<dbReference type="EMBL" id="CAJVPW010042407">
    <property type="protein sequence ID" value="CAG8750176.1"/>
    <property type="molecule type" value="Genomic_DNA"/>
</dbReference>
<name>A0ACA9QF88_9GLOM</name>
<reference evidence="1" key="1">
    <citation type="submission" date="2021-06" db="EMBL/GenBank/DDBJ databases">
        <authorList>
            <person name="Kallberg Y."/>
            <person name="Tangrot J."/>
            <person name="Rosling A."/>
        </authorList>
    </citation>
    <scope>NUCLEOTIDE SEQUENCE</scope>
    <source>
        <strain evidence="1">28 12/20/2015</strain>
    </source>
</reference>